<evidence type="ECO:0000256" key="2">
    <source>
        <dbReference type="SAM" id="SignalP"/>
    </source>
</evidence>
<dbReference type="SMART" id="SM01214">
    <property type="entry name" value="Fmp27_GFWDK"/>
    <property type="match status" value="1"/>
</dbReference>
<name>A0A4E0RL40_FASHE</name>
<evidence type="ECO:0000259" key="3">
    <source>
        <dbReference type="SMART" id="SM01214"/>
    </source>
</evidence>
<feature type="region of interest" description="Disordered" evidence="1">
    <location>
        <begin position="1990"/>
        <end position="2036"/>
    </location>
</feature>
<dbReference type="Proteomes" id="UP000230066">
    <property type="component" value="Unassembled WGS sequence"/>
</dbReference>
<feature type="compositionally biased region" description="Polar residues" evidence="1">
    <location>
        <begin position="3004"/>
        <end position="3025"/>
    </location>
</feature>
<feature type="compositionally biased region" description="Polar residues" evidence="1">
    <location>
        <begin position="376"/>
        <end position="385"/>
    </location>
</feature>
<evidence type="ECO:0000313" key="5">
    <source>
        <dbReference type="Proteomes" id="UP000230066"/>
    </source>
</evidence>
<feature type="region of interest" description="Disordered" evidence="1">
    <location>
        <begin position="2677"/>
        <end position="2726"/>
    </location>
</feature>
<organism evidence="4 5">
    <name type="scientific">Fasciola hepatica</name>
    <name type="common">Liver fluke</name>
    <dbReference type="NCBI Taxonomy" id="6192"/>
    <lineage>
        <taxon>Eukaryota</taxon>
        <taxon>Metazoa</taxon>
        <taxon>Spiralia</taxon>
        <taxon>Lophotrochozoa</taxon>
        <taxon>Platyhelminthes</taxon>
        <taxon>Trematoda</taxon>
        <taxon>Digenea</taxon>
        <taxon>Plagiorchiida</taxon>
        <taxon>Echinostomata</taxon>
        <taxon>Echinostomatoidea</taxon>
        <taxon>Fasciolidae</taxon>
        <taxon>Fasciola</taxon>
    </lineage>
</organism>
<feature type="region of interest" description="Disordered" evidence="1">
    <location>
        <begin position="2106"/>
        <end position="2128"/>
    </location>
</feature>
<evidence type="ECO:0000256" key="1">
    <source>
        <dbReference type="SAM" id="MobiDB-lite"/>
    </source>
</evidence>
<dbReference type="Pfam" id="PF10344">
    <property type="entry name" value="Hobbit"/>
    <property type="match status" value="5"/>
</dbReference>
<feature type="compositionally biased region" description="Polar residues" evidence="1">
    <location>
        <begin position="2678"/>
        <end position="2708"/>
    </location>
</feature>
<keyword evidence="5" id="KW-1185">Reference proteome</keyword>
<dbReference type="EMBL" id="JXXN02000232">
    <property type="protein sequence ID" value="THD28123.1"/>
    <property type="molecule type" value="Genomic_DNA"/>
</dbReference>
<sequence>MNLIIDLIIFRGTFAFQFLSVVVRDVRVGLWPSLQLAKVNSSWLNWNSSTRSAADKPQRTSGKSSPHIRESDLSEEKMNINYLDWATNSKLATVLMLTSIRITFHCTQDCIRVRLHSSRICGKLLSTSGDAGCQFDDREDEDDNDSVNNVEEEGVYVCETEGQARGSFARGGGMLLSHTRLYSHVELVYYRCVKPNLGPGHRRVRDEECRWKLKSTCIQLYGVRLSLMEELLELLKQRLNIPEHGPSAVSGMAFSPPLRSASFHQSRASDSFTAKAVALHSPCGTTSSRDRVSSTVGSSTKLHICLSILPLRQMTNSRSGGSQNPDCEVEDIGLRFELIRSVFRRSLQLKFQTLLITGVLTHPRRRAPTPTPSRSGSFSSNTSDGIRSPHYAASGSASLNELPSARHHFCPTAKMFSSPELDHCAADDAVYTWSFPASSSDLDVDSDSMKNARRTESSTLPESTFWVRIKLNQLRLINGWDDIRNVCALDCRLNSVVLDACRRTTDCFLNGTIGTSRLMCIHSPVELHFFTELIDIIMATCSWLAEQRSHTLFRLGSVPLDRRRFSSVPVWPSASGTTASTEQHKIWCPSHEQSSIGAETWSLSRRLISQTQRATSSCMPVPISFPSVPRTVTDTELNSFGWFRLAHHCRFVVHLRVGNSASGSALGSQQVTMWPGFRSHACDRYWSRFEDANADAFVDPLSTDLRRSESQVDSKKPEIHILISSDSCALGLQLGLDCFVFDYNCPTFDPSMSVLLQSDANLTLYALHLTTLDMHKLRGLCWTSVLIASASALSPDNLESWLASLRLESSLVSCPSPSAILDRRSDSHVLDCLTESFTILPSEHHRGQVFSLLRCLVRFHNRRLMYSVDGVQICWPNAELLQLATWWSSTQSSVSCTCALSTESIASSSPIQLITTHYVTQQDNQPQMNLPANNAFCLTPVLIEGQVDELNAFVVCQNGGIVVALRIESFRSSSTVQCTAPPSGSQAVNLPLLSSTGQHLDTNTVTVADGQPLPVFLEHEQSSITLTAAKMTYLPKVQTENSGQYKAKSGDSTEELQRQLFWLPELTVEIINMDKLVNVCCPQPMEFLWTPALHLSLLESFRTFQQLSSLCFRTIEQQDQRSSALHTNYSTVRGAPTSSSGPNQTLSQRYITWMIRFTATKSVQIFVHLASEAHQLAFCLKTLSFRLSLNSATEYPTEPPEFTTRASTTTGHTVSPSQIKLSFESALIRFDSENIAVFKQLTVRRRLFACHHRTDYNKLGLMRKCNTAWEFDADLVYFTFPYRYCFRESYQELTAIVKLIRILSISSDEDVPAGGISHESVRTPTTLQSRATINRLSSVKRHEVLTVLPEEDSSDHGDAIALGLGRRSAVQPCSRCRISPETDRPIESCPNCSCADWIIRLKRFVLEIKDDPFECALNDNHLVLQDEQVKHEERLMALEEQLQWAIQSGIRISESDRLAYLTRMEAQRATEYRTRLHNFKQDYPTADELFTWTLNSVHLKILADSAFASPERVMDRIRQMDSCSPWPHLVPSDFVNLWCRQISLNVDRWRFQLRDYPKPWLEITDLLVWGPLAGAERLADWKDLKEIRMCYGANWEPTVAWVSQRLEDILPQQTDMSLPRLGWWDRVRHLLHGRIYVVSDTMHWLCSTSLNPYNATEFFAWQWNHSSVCWETGNFHIEGDLDILFHTASKYDGVCPILHLPRLEMNIQLDWLSLGDPLDHHSVRPCNAERLRRLGIMEHDSYRYFRGNRLAMRISCTVRPAVDSTTTEQQPSCLFYTSVLKFADKLRMCLTKVARPIRRGRIFRHTPHRKPMFGRLLQSLEFSLNLPQLELSYWVSYAKRTGVHVTTGPVQLVAVLQHTIELESKASFIPRRAIVLQPHVMLPPTNVGTVPGAVIHRLQTNWAVVHLSSSLQDSRIQLRHRPDLPGQVVQMLLQSAGLLKEDAKTADTPGRTGSTDLSEEFILVPLLHYEQVAPTPLPPDASVRVHIPGRRVPNTANHNNSSNSVGPRGSSTRKASEMAKKSGANDAAIPGLEPDPPESILTNDASQLTHESLTPTHRLEVSDMKLRWTEHTRDLIYMLMDTYQHAQSLKRNLSARATQAFQLEANPSSARVKSGDAVRSGPPGMHSRVASIGSNFTSRSTEPTTLDSTSACPVQSNLYCQADQVSSIAATMSPGNATGSVDLTDNNNQHRLGGSPQQSEVPTQSDRSWLPGLGRVPMLAQLLDEVDTVRFYAYCEEEPKQTDVMGQLQGLNICDQSPVTARNWHVELINSQLLLKTSSLAGYVLVTAARAKLNALAHPPIWRDAQLLTKSSLVGHLEGMQYFATVSQLSPGASDQWLPTADVSDWVHLNPSADEDALSGRPEVVGCGRSVGGVVNACVTSQTAPVTMTRAPSTHKHTSPVVFFDTKTPVSRGHSGLLISPKPVQLQRMISRCSCQVFYVHYEPADPVKLPAPHLIPPLAQTERNRVALGLMSESQVRTAILRDQECLRQFVAEQRYVERYLWTVARQVMSSIEVSLSQSGLFSRPGADPAIDQSEVSGSGRTKAPDSVLGHPFRMSIQYVQRLEAQVTQIKTRIVEQNTLLSQRLAYYQQLQVKAQRRHMQVAMKKRPMAAGGTRATASSLALLSVSASSACLLKQQKKADDHTPLSPVLASGVSTESQSRLTVLDGYSEGDITSPVEFNSSGGLTTEEQQQQAVTSAPSTSATGVSSAPAAPRRQRSLSKLEAPPASVVRRSEVCFEHAKWRMTESDGQIGLADVELRGFLYAKTHCQDDSGSHWLELGWIRVSNLVPDCFQKEVLAPDVTCGHYAGGPILRIACSELTPVGGISVKGAMEISVAPMSLQISKQFYRVMMPFFFPEKSDEPPVTGPPSMQQPISVLCEDTTEPLGSRIRRRFYPPANFIRHLYRLQPSGTGRPVSDTEFTMDSHPPAYSSSFHNTAVQPVGPSGVELVESSPPSCNLTVEAALAGKTNCNASIDVVGVVDSFPGVPELNRMSHALLHPEDLNPSSNTPFAVPSQTTAPQSSALSNTTLFRPLQSATADTNQSELWFLNPVQSSASTTAGLPMWPRSGVVQSHIGRHVTPGSSVHTGLLWSESNTTEGWVGAGASSGQSNADGSANPVEVMRERARRNNVFLYIKIPGFPICLSYKGEKQKNLTDVTGFQLNIPTLEYHNCVWTWLDFVMEVKTRIRKQLIREVIKKKFTPRRRIPLIHFGRSHSDRAMITSRSRNDAADAQSSSNYLQASDVSSTTGNAQGATETNTGPTTVAQEQRVQREVEMLLGRHAQPVSYLDHIPRCRGRNTEHNRRNLWWCFYLCKTTKLNANPARAKSKWSRTSPIQKLDLFNL</sequence>
<dbReference type="InterPro" id="IPR045167">
    <property type="entry name" value="Hobbit"/>
</dbReference>
<feature type="chain" id="PRO_5020025117" description="FMP27/BLTP2/Hobbit GFWDK motif-containing RBG unit domain-containing protein" evidence="2">
    <location>
        <begin position="16"/>
        <end position="3343"/>
    </location>
</feature>
<dbReference type="PANTHER" id="PTHR15678:SF6">
    <property type="entry name" value="BRIDGE-LIKE LIPID TRANSFER PROTEIN FAMILY MEMBER 2"/>
    <property type="match status" value="1"/>
</dbReference>
<feature type="compositionally biased region" description="Polar residues" evidence="1">
    <location>
        <begin position="3232"/>
        <end position="3265"/>
    </location>
</feature>
<comment type="caution">
    <text evidence="4">The sequence shown here is derived from an EMBL/GenBank/DDBJ whole genome shotgun (WGS) entry which is preliminary data.</text>
</comment>
<feature type="compositionally biased region" description="Polar residues" evidence="1">
    <location>
        <begin position="2171"/>
        <end position="2207"/>
    </location>
</feature>
<reference evidence="4" key="1">
    <citation type="submission" date="2019-03" db="EMBL/GenBank/DDBJ databases">
        <title>Improved annotation for the trematode Fasciola hepatica.</title>
        <authorList>
            <person name="Choi Y.-J."/>
            <person name="Martin J."/>
            <person name="Mitreva M."/>
        </authorList>
    </citation>
    <scope>NUCLEOTIDE SEQUENCE [LARGE SCALE GENOMIC DNA]</scope>
</reference>
<feature type="region of interest" description="Disordered" evidence="1">
    <location>
        <begin position="3223"/>
        <end position="3265"/>
    </location>
</feature>
<proteinExistence type="predicted"/>
<dbReference type="InterPro" id="IPR019441">
    <property type="entry name" value="FMP27/BLTP2/Hobbit_GFWDK_RBG"/>
</dbReference>
<protein>
    <recommendedName>
        <fullName evidence="3">FMP27/BLTP2/Hobbit GFWDK motif-containing RBG unit domain-containing protein</fullName>
    </recommendedName>
</protein>
<accession>A0A4E0RL40</accession>
<feature type="region of interest" description="Disordered" evidence="1">
    <location>
        <begin position="2999"/>
        <end position="3025"/>
    </location>
</feature>
<dbReference type="PANTHER" id="PTHR15678">
    <property type="entry name" value="ANTIGEN MLAA-22-RELATED"/>
    <property type="match status" value="1"/>
</dbReference>
<feature type="compositionally biased region" description="Polar residues" evidence="1">
    <location>
        <begin position="1994"/>
        <end position="2013"/>
    </location>
</feature>
<feature type="region of interest" description="Disordered" evidence="1">
    <location>
        <begin position="49"/>
        <end position="71"/>
    </location>
</feature>
<feature type="signal peptide" evidence="2">
    <location>
        <begin position="1"/>
        <end position="15"/>
    </location>
</feature>
<keyword evidence="2" id="KW-0732">Signal</keyword>
<gene>
    <name evidence="4" type="ORF">D915_001022</name>
</gene>
<feature type="region of interest" description="Disordered" evidence="1">
    <location>
        <begin position="2171"/>
        <end position="2208"/>
    </location>
</feature>
<evidence type="ECO:0000313" key="4">
    <source>
        <dbReference type="EMBL" id="THD28123.1"/>
    </source>
</evidence>
<feature type="region of interest" description="Disordered" evidence="1">
    <location>
        <begin position="363"/>
        <end position="390"/>
    </location>
</feature>
<feature type="domain" description="FMP27/BLTP2/Hobbit GFWDK motif-containing RBG unit" evidence="3">
    <location>
        <begin position="1555"/>
        <end position="1655"/>
    </location>
</feature>
<feature type="region of interest" description="Disordered" evidence="1">
    <location>
        <begin position="2524"/>
        <end position="2548"/>
    </location>
</feature>